<keyword evidence="1" id="KW-0732">Signal</keyword>
<dbReference type="Gene3D" id="3.20.20.80">
    <property type="entry name" value="Glycosidases"/>
    <property type="match status" value="1"/>
</dbReference>
<dbReference type="InterPro" id="IPR039743">
    <property type="entry name" value="6GAL/EXGAL"/>
</dbReference>
<dbReference type="PANTHER" id="PTHR42767">
    <property type="entry name" value="ENDO-BETA-1,6-GALACTANASE"/>
    <property type="match status" value="1"/>
</dbReference>
<dbReference type="InterPro" id="IPR017853">
    <property type="entry name" value="GH"/>
</dbReference>
<dbReference type="Pfam" id="PF14587">
    <property type="entry name" value="Glyco_hydr_30_2"/>
    <property type="match status" value="1"/>
</dbReference>
<dbReference type="EMBL" id="VWMK01000027">
    <property type="protein sequence ID" value="KAA3758362.1"/>
    <property type="molecule type" value="Genomic_DNA"/>
</dbReference>
<dbReference type="SUPFAM" id="SSF49899">
    <property type="entry name" value="Concanavalin A-like lectins/glucanases"/>
    <property type="match status" value="2"/>
</dbReference>
<evidence type="ECO:0000313" key="5">
    <source>
        <dbReference type="Proteomes" id="UP000422221"/>
    </source>
</evidence>
<protein>
    <submittedName>
        <fullName evidence="4">T9SS type A sorting domain-containing protein</fullName>
    </submittedName>
</protein>
<feature type="signal peptide" evidence="1">
    <location>
        <begin position="1"/>
        <end position="24"/>
    </location>
</feature>
<gene>
    <name evidence="4" type="ORF">F3F73_20675</name>
</gene>
<evidence type="ECO:0000259" key="2">
    <source>
        <dbReference type="Pfam" id="PF14587"/>
    </source>
</evidence>
<dbReference type="Pfam" id="PF13385">
    <property type="entry name" value="Laminin_G_3"/>
    <property type="match status" value="2"/>
</dbReference>
<feature type="chain" id="PRO_5029769362" evidence="1">
    <location>
        <begin position="25"/>
        <end position="1042"/>
    </location>
</feature>
<dbReference type="GO" id="GO:0005975">
    <property type="term" value="P:carbohydrate metabolic process"/>
    <property type="evidence" value="ECO:0007669"/>
    <property type="project" value="UniProtKB-ARBA"/>
</dbReference>
<dbReference type="AlphaFoldDB" id="A0A7J4XDN1"/>
<reference evidence="4 5" key="1">
    <citation type="journal article" date="2019" name="Nat. Med.">
        <title>A library of human gut bacterial isolates paired with longitudinal multiomics data enables mechanistic microbiome research.</title>
        <authorList>
            <person name="Poyet M."/>
            <person name="Groussin M."/>
            <person name="Gibbons S.M."/>
            <person name="Avila-Pacheco J."/>
            <person name="Jiang X."/>
            <person name="Kearney S.M."/>
            <person name="Perrotta A.R."/>
            <person name="Berdy B."/>
            <person name="Zhao S."/>
            <person name="Lieberman T.D."/>
            <person name="Swanson P.K."/>
            <person name="Smith M."/>
            <person name="Roesemann S."/>
            <person name="Alexander J.E."/>
            <person name="Rich S.A."/>
            <person name="Livny J."/>
            <person name="Vlamakis H."/>
            <person name="Clish C."/>
            <person name="Bullock K."/>
            <person name="Deik A."/>
            <person name="Scott J."/>
            <person name="Pierce K.A."/>
            <person name="Xavier R.J."/>
            <person name="Alm E.J."/>
        </authorList>
    </citation>
    <scope>NUCLEOTIDE SEQUENCE [LARGE SCALE GENOMIC DNA]</scope>
    <source>
        <strain evidence="4 5">BIOML-A10</strain>
    </source>
</reference>
<dbReference type="PANTHER" id="PTHR42767:SF1">
    <property type="entry name" value="ENDO-BETA-1,6-GALACTANASE-LIKE DOMAIN-CONTAINING PROTEIN"/>
    <property type="match status" value="1"/>
</dbReference>
<feature type="domain" description="Secretion system C-terminal sorting" evidence="3">
    <location>
        <begin position="971"/>
        <end position="1040"/>
    </location>
</feature>
<feature type="domain" description="Endo-beta-1,6-galactanase-like" evidence="2">
    <location>
        <begin position="453"/>
        <end position="807"/>
    </location>
</feature>
<dbReference type="Pfam" id="PF18962">
    <property type="entry name" value="Por_Secre_tail"/>
    <property type="match status" value="1"/>
</dbReference>
<evidence type="ECO:0000259" key="3">
    <source>
        <dbReference type="Pfam" id="PF18962"/>
    </source>
</evidence>
<dbReference type="RefSeq" id="WP_130059828.1">
    <property type="nucleotide sequence ID" value="NZ_JADNPJ010000029.1"/>
</dbReference>
<sequence>MTFKKILIYLALVLPLCLSAQNYADYKLYASYDFEQGVIDRQANTSLELKNGARIVEDAVRGKVLYFSGDKRQHAVMVPAPVMGDTMSLSFWYKRSSRDDSKVSWKQIFEFYNSVDGSNIYFMPVYGFDDSLSGVVCDARTFNSGVWEPLYGPCIDANDAWHHVVLVVHETSWSYYLDGEKVGTKNIFVSLSLMNLTHLFFGMNPNRELHPSTGSIDDINIYHYPLSQSQVSQIYAGEAITEPLGEGPLTFHFDNNLNEEGRRITLDGFKYSFVRDGQRGPAVKIDAGGQLNFSDNILSNGSSTINFLYKKESIGATDDGKYIYQASKDDDNSYGIKIKVDGDAAYLVLETIKNGVKNETVSQEKLESDEWNAISIFYSMTAQNNMRIYQNGKQIIVNAGVETYSLGLNQWSLGSTTASKSAGGLYDEFVVENYAMRPDGVNEYYKSNLTSLSITVDFANKHQTIRNFGASDAWDADVLGKYWPEEKKNRLAELLFSKEFDNEGNPKGIGLSCWRFNIGSGSAEQGEESKIAGPSKRTECFMNPDGTYNWEKQKGQQWFLKKAVLDYEVEDIVGFMNSPPVYFTKHGYAFNQENGWDYILASDKYDNFASFTADVVEHFDKEGIHFDYISPINEPQYQWGPGGDGWAGQEGSPATDQQIADVTKSMSRVFASRKLTTEVSIAEGGAIGSLIAQIPKFWGNEEPDMKVGGLPNVSYVASGHSYWSDRNPEDMYNSRVHLREVMEATDDKLEYFQTEYSLLDGGYTWGHPGGIVGNFREIECAIALARMLHVDLSVGNATGWHWWTAFSQGKHLGESRFALLETMTTKDMTDGFYNDTKLLYTLGQYSRFVRPGMKRVEVNRSDNLSVIAALRNDMYSAYIDEETNQVIIVAANSKITQSRIELAVENLPVSANSGLEFTPYITSDNDDMRAYPKIKEGETFILPPLSIVTFVSESTVPSSITEEPEEINIHIYPNPIVDEATVNSRNTIRNITVYDVYGKVVYQQAGINDNMCKLFLPGLSAGIYIANIETDEGYRIQKIVKK</sequence>
<accession>A0A7J4XDN1</accession>
<proteinExistence type="predicted"/>
<dbReference type="Proteomes" id="UP000422221">
    <property type="component" value="Unassembled WGS sequence"/>
</dbReference>
<evidence type="ECO:0000313" key="4">
    <source>
        <dbReference type="EMBL" id="KAA3758362.1"/>
    </source>
</evidence>
<dbReference type="InterPro" id="IPR026444">
    <property type="entry name" value="Secre_tail"/>
</dbReference>
<name>A0A7J4XDN1_9BACE</name>
<evidence type="ECO:0000256" key="1">
    <source>
        <dbReference type="SAM" id="SignalP"/>
    </source>
</evidence>
<comment type="caution">
    <text evidence="4">The sequence shown here is derived from an EMBL/GenBank/DDBJ whole genome shotgun (WGS) entry which is preliminary data.</text>
</comment>
<dbReference type="Gene3D" id="2.60.120.200">
    <property type="match status" value="2"/>
</dbReference>
<organism evidence="4 5">
    <name type="scientific">Bacteroides salyersiae</name>
    <dbReference type="NCBI Taxonomy" id="291644"/>
    <lineage>
        <taxon>Bacteria</taxon>
        <taxon>Pseudomonadati</taxon>
        <taxon>Bacteroidota</taxon>
        <taxon>Bacteroidia</taxon>
        <taxon>Bacteroidales</taxon>
        <taxon>Bacteroidaceae</taxon>
        <taxon>Bacteroides</taxon>
    </lineage>
</organism>
<dbReference type="InterPro" id="IPR013320">
    <property type="entry name" value="ConA-like_dom_sf"/>
</dbReference>
<dbReference type="GO" id="GO:0004553">
    <property type="term" value="F:hydrolase activity, hydrolyzing O-glycosyl compounds"/>
    <property type="evidence" value="ECO:0007669"/>
    <property type="project" value="InterPro"/>
</dbReference>
<dbReference type="SUPFAM" id="SSF51445">
    <property type="entry name" value="(Trans)glycosidases"/>
    <property type="match status" value="1"/>
</dbReference>
<dbReference type="NCBIfam" id="TIGR04183">
    <property type="entry name" value="Por_Secre_tail"/>
    <property type="match status" value="1"/>
</dbReference>
<dbReference type="InterPro" id="IPR039514">
    <property type="entry name" value="6GAL-like"/>
</dbReference>